<feature type="compositionally biased region" description="Basic residues" evidence="2">
    <location>
        <begin position="1"/>
        <end position="13"/>
    </location>
</feature>
<feature type="domain" description="BRCT" evidence="3">
    <location>
        <begin position="583"/>
        <end position="657"/>
    </location>
</feature>
<dbReference type="EMBL" id="ML143428">
    <property type="protein sequence ID" value="TBU27827.1"/>
    <property type="molecule type" value="Genomic_DNA"/>
</dbReference>
<dbReference type="InterPro" id="IPR036420">
    <property type="entry name" value="BRCT_dom_sf"/>
</dbReference>
<feature type="compositionally biased region" description="Polar residues" evidence="2">
    <location>
        <begin position="454"/>
        <end position="464"/>
    </location>
</feature>
<feature type="compositionally biased region" description="Low complexity" evidence="2">
    <location>
        <begin position="420"/>
        <end position="430"/>
    </location>
</feature>
<dbReference type="CDD" id="cd00027">
    <property type="entry name" value="BRCT"/>
    <property type="match status" value="1"/>
</dbReference>
<organism evidence="5">
    <name type="scientific">Dichomitus squalens</name>
    <dbReference type="NCBI Taxonomy" id="114155"/>
    <lineage>
        <taxon>Eukaryota</taxon>
        <taxon>Fungi</taxon>
        <taxon>Dikarya</taxon>
        <taxon>Basidiomycota</taxon>
        <taxon>Agaricomycotina</taxon>
        <taxon>Agaricomycetes</taxon>
        <taxon>Polyporales</taxon>
        <taxon>Polyporaceae</taxon>
        <taxon>Dichomitus</taxon>
    </lineage>
</organism>
<reference evidence="5" key="1">
    <citation type="submission" date="2019-01" db="EMBL/GenBank/DDBJ databases">
        <title>Draft genome sequences of three monokaryotic isolates of the white-rot basidiomycete fungus Dichomitus squalens.</title>
        <authorList>
            <consortium name="DOE Joint Genome Institute"/>
            <person name="Lopez S.C."/>
            <person name="Andreopoulos B."/>
            <person name="Pangilinan J."/>
            <person name="Lipzen A."/>
            <person name="Riley R."/>
            <person name="Ahrendt S."/>
            <person name="Ng V."/>
            <person name="Barry K."/>
            <person name="Daum C."/>
            <person name="Grigoriev I.V."/>
            <person name="Hilden K.S."/>
            <person name="Makela M.R."/>
            <person name="de Vries R.P."/>
        </authorList>
    </citation>
    <scope>NUCLEOTIDE SEQUENCE [LARGE SCALE GENOMIC DNA]</scope>
    <source>
        <strain evidence="5">OM18370.1</strain>
    </source>
</reference>
<dbReference type="CDD" id="cd17731">
    <property type="entry name" value="BRCT_TopBP1_rpt2_like"/>
    <property type="match status" value="1"/>
</dbReference>
<dbReference type="SMART" id="SM00292">
    <property type="entry name" value="BRCT"/>
    <property type="match status" value="3"/>
</dbReference>
<evidence type="ECO:0000259" key="3">
    <source>
        <dbReference type="PROSITE" id="PS50172"/>
    </source>
</evidence>
<feature type="domain" description="PITH" evidence="4">
    <location>
        <begin position="1021"/>
        <end position="1193"/>
    </location>
</feature>
<feature type="region of interest" description="Disordered" evidence="2">
    <location>
        <begin position="738"/>
        <end position="764"/>
    </location>
</feature>
<feature type="compositionally biased region" description="Pro residues" evidence="2">
    <location>
        <begin position="248"/>
        <end position="264"/>
    </location>
</feature>
<feature type="compositionally biased region" description="Low complexity" evidence="2">
    <location>
        <begin position="920"/>
        <end position="931"/>
    </location>
</feature>
<proteinExistence type="predicted"/>
<dbReference type="InterPro" id="IPR008979">
    <property type="entry name" value="Galactose-bd-like_sf"/>
</dbReference>
<feature type="region of interest" description="Disordered" evidence="2">
    <location>
        <begin position="454"/>
        <end position="486"/>
    </location>
</feature>
<dbReference type="GO" id="GO:0007095">
    <property type="term" value="P:mitotic G2 DNA damage checkpoint signaling"/>
    <property type="evidence" value="ECO:0007669"/>
    <property type="project" value="TreeGrafter"/>
</dbReference>
<dbReference type="PANTHER" id="PTHR13561">
    <property type="entry name" value="DNA REPLICATION REGULATOR DPB11-RELATED"/>
    <property type="match status" value="1"/>
</dbReference>
<dbReference type="PANTHER" id="PTHR13561:SF20">
    <property type="entry name" value="DNA TOPOISOMERASE 2-BINDING PROTEIN 1"/>
    <property type="match status" value="1"/>
</dbReference>
<dbReference type="Pfam" id="PF00533">
    <property type="entry name" value="BRCT"/>
    <property type="match status" value="2"/>
</dbReference>
<dbReference type="GO" id="GO:0005737">
    <property type="term" value="C:cytoplasm"/>
    <property type="evidence" value="ECO:0007669"/>
    <property type="project" value="UniProtKB-ARBA"/>
</dbReference>
<feature type="compositionally biased region" description="Polar residues" evidence="2">
    <location>
        <begin position="335"/>
        <end position="346"/>
    </location>
</feature>
<gene>
    <name evidence="5" type="ORF">BD311DRAFT_723631</name>
</gene>
<feature type="domain" description="BRCT" evidence="3">
    <location>
        <begin position="143"/>
        <end position="244"/>
    </location>
</feature>
<dbReference type="GO" id="GO:0006270">
    <property type="term" value="P:DNA replication initiation"/>
    <property type="evidence" value="ECO:0007669"/>
    <property type="project" value="TreeGrafter"/>
</dbReference>
<name>A0A4Q9MLC8_9APHY</name>
<feature type="compositionally biased region" description="Basic and acidic residues" evidence="2">
    <location>
        <begin position="717"/>
        <end position="726"/>
    </location>
</feature>
<dbReference type="Pfam" id="PF06201">
    <property type="entry name" value="PITH"/>
    <property type="match status" value="1"/>
</dbReference>
<accession>A0A4Q9MLC8</accession>
<evidence type="ECO:0000259" key="4">
    <source>
        <dbReference type="PROSITE" id="PS51532"/>
    </source>
</evidence>
<dbReference type="Pfam" id="PF12738">
    <property type="entry name" value="PTCB-BRCT"/>
    <property type="match status" value="1"/>
</dbReference>
<feature type="domain" description="BRCT" evidence="3">
    <location>
        <begin position="488"/>
        <end position="578"/>
    </location>
</feature>
<evidence type="ECO:0000256" key="1">
    <source>
        <dbReference type="ARBA" id="ARBA00022737"/>
    </source>
</evidence>
<sequence>MSFRRVNRSKKVPNVKLRPAAPSARRDLRTPDSTWQHSSGLDSDEEASRTDLCPRPFKGFVLCATGIDDKTSLFKLALELGAQSLNDFTDRVTHLIAEEPGSAKYKCALENRIPIMHPSWIIESHKIWLRGDDVDVTASLSAHRLPIFAGVVLCVSGIDDVSRRMEINRALTAQGGTYVKQIIRPVRVTHLICGNESEEGESEKVRYAVKFNQGGEARIRIVWEDWFWDSLRFGGRFDEERYEVGKPRAPPRVLPDDTTPPPPSSSAGDPSGLSSEIQHAETSAAGRARPPVNANEEEEEIASVKRVPAVTLHLWESILKPRGFEVQDGRLIRSPSKSQVANQQQAQRHREPSPSRMAAVTKGKEKLSRRGTLQAGAYEDEDARPVPKSALSSFQRARSFIPPPQHASTPVGARQQPFQRATTTASRTSSFLQRSVGSVHAAGGVSAEVPVASTSAVAGPSTSRDGSEAPALGDDPMASAASEGLSEKGRTMFSGLKFRALGEARCAPVRRAIEAAGGRWLRADDDEDADIVLVRLISGSSLFRQEADEGERAKYRTECWLERCLFEERVCEAGEHVAFTPLRVQPPVRGAEGVVVSCSGLDQAERCVVQRLLRALGITLAPAFSRRSTHLLCPSGTGAKAEKACEWGIPIVDMAWLAAIANTGEVPRAPAMEAEEQAQAHDGAVLDLKLLSQPPRGPDEDEFMASQPPATIPAPKIDVKGKGKATETETMVDITNARGDDAQAQSLSYYDPPGPDEPRPGQAEQMETFGMPDMLLGTTATAPATPRRSARAAPDSNDKLPATQAVPVQDEGESVSIPSRVYEDRIPSSASPSPMRMPGMPTPQDSAPKTPVKVAKQATVVIQNRLTTLLGKRPSEEDEEVVQVKKVQAHDSRIGKRLKPLQRTRSNMSFTDMLGTPGQSPASAFAAASSPVQPPEPDLVPQLPEPGTSVRKHASKPASSSSDEVGGSFVGGDANESICIAYADPMQNGELDRLKFLFNEAEGTGRPVQKEDWEMELEKEMDVTLPQLAEVRSASGLGKKAVALNAEEPGKGPEIIKPWDQRIDEETYIESDADDQLIIRVPFTGAVKLRALLLKTGPGEKTAAKVALFPNAEHVDFSDLEDRKPAQEFTIPRRREVGEYHVLPAKFPNLTSITLFFPASQGADTTRVYYVGFLGQWSERKFEPVVTVYESKPNLADHDKIQGLNENWTTPDSG</sequence>
<dbReference type="SUPFAM" id="SSF49785">
    <property type="entry name" value="Galactose-binding domain-like"/>
    <property type="match status" value="1"/>
</dbReference>
<dbReference type="InterPro" id="IPR001357">
    <property type="entry name" value="BRCT_dom"/>
</dbReference>
<dbReference type="OrthoDB" id="251770at2759"/>
<feature type="compositionally biased region" description="Low complexity" evidence="2">
    <location>
        <begin position="778"/>
        <end position="794"/>
    </location>
</feature>
<feature type="compositionally biased region" description="Low complexity" evidence="2">
    <location>
        <begin position="265"/>
        <end position="275"/>
    </location>
</feature>
<protein>
    <submittedName>
        <fullName evidence="5">PITH domain-containing protein</fullName>
    </submittedName>
</protein>
<feature type="compositionally biased region" description="Low complexity" evidence="2">
    <location>
        <begin position="827"/>
        <end position="843"/>
    </location>
</feature>
<evidence type="ECO:0000313" key="5">
    <source>
        <dbReference type="EMBL" id="TBU27827.1"/>
    </source>
</evidence>
<feature type="region of interest" description="Disordered" evidence="2">
    <location>
        <begin position="1"/>
        <end position="49"/>
    </location>
</feature>
<keyword evidence="1" id="KW-0677">Repeat</keyword>
<feature type="region of interest" description="Disordered" evidence="2">
    <location>
        <begin position="776"/>
        <end position="849"/>
    </location>
</feature>
<feature type="compositionally biased region" description="Polar residues" evidence="2">
    <location>
        <begin position="31"/>
        <end position="41"/>
    </location>
</feature>
<evidence type="ECO:0000256" key="2">
    <source>
        <dbReference type="SAM" id="MobiDB-lite"/>
    </source>
</evidence>
<dbReference type="InterPro" id="IPR010400">
    <property type="entry name" value="PITH_dom"/>
</dbReference>
<feature type="region of interest" description="Disordered" evidence="2">
    <location>
        <begin position="697"/>
        <end position="726"/>
    </location>
</feature>
<feature type="region of interest" description="Disordered" evidence="2">
    <location>
        <begin position="334"/>
        <end position="431"/>
    </location>
</feature>
<dbReference type="Gene3D" id="2.60.120.470">
    <property type="entry name" value="PITH domain"/>
    <property type="match status" value="1"/>
</dbReference>
<dbReference type="AlphaFoldDB" id="A0A4Q9MLC8"/>
<dbReference type="InterPro" id="IPR059215">
    <property type="entry name" value="BRCT2_TopBP1-like"/>
</dbReference>
<dbReference type="Proteomes" id="UP000292957">
    <property type="component" value="Unassembled WGS sequence"/>
</dbReference>
<dbReference type="Gene3D" id="3.40.50.10190">
    <property type="entry name" value="BRCT domain"/>
    <property type="match status" value="4"/>
</dbReference>
<dbReference type="GO" id="GO:0033314">
    <property type="term" value="P:mitotic DNA replication checkpoint signaling"/>
    <property type="evidence" value="ECO:0007669"/>
    <property type="project" value="TreeGrafter"/>
</dbReference>
<feature type="domain" description="BRCT" evidence="3">
    <location>
        <begin position="52"/>
        <end position="124"/>
    </location>
</feature>
<dbReference type="PROSITE" id="PS50172">
    <property type="entry name" value="BRCT"/>
    <property type="match status" value="4"/>
</dbReference>
<dbReference type="SUPFAM" id="SSF52113">
    <property type="entry name" value="BRCT domain"/>
    <property type="match status" value="3"/>
</dbReference>
<feature type="region of interest" description="Disordered" evidence="2">
    <location>
        <begin position="874"/>
        <end position="969"/>
    </location>
</feature>
<feature type="region of interest" description="Disordered" evidence="2">
    <location>
        <begin position="244"/>
        <end position="302"/>
    </location>
</feature>
<dbReference type="PROSITE" id="PS51532">
    <property type="entry name" value="PITH"/>
    <property type="match status" value="1"/>
</dbReference>
<dbReference type="InterPro" id="IPR037047">
    <property type="entry name" value="PITH_dom_sf"/>
</dbReference>